<dbReference type="InterPro" id="IPR041211">
    <property type="entry name" value="RLIG1"/>
</dbReference>
<sequence>MPGSVQCKVPCVFKTRVIEEKSNKRQYQQYNVVASNELQDSAIEDSIEEATPTEKLDGTCVYVHEYKGRPWLWARLDRKPTKQADKHFKRYQAAKRAWMLNGMSGEEPMWNWNADKDFRTARDSWIPAKGVPIINGTAQPDLYGHIPGWLPVESKDRQYCWHSSTFDVNYGIAVVLKSSNDGNQYSMEVTIVELSELLEQTLELIGTNINGNPYGLGCKRNPIHVLVPHGVIQFPSSIPISYDELKLWFESSDEGKVEGIVWHCKNQQLYKLHRHHFGLPWPIEDVYFTSRPVAINMDLSRYECDFDSTSMFSVLSQFNGQRFEQLRNVPQDTQTGS</sequence>
<keyword evidence="6" id="KW-0692">RNA repair</keyword>
<protein>
    <recommendedName>
        <fullName evidence="9">RNA ligase 1</fullName>
        <ecNumber evidence="3">6.5.1.3</ecNumber>
    </recommendedName>
    <alternativeName>
        <fullName evidence="10">RNA ligase</fullName>
    </alternativeName>
</protein>
<comment type="function">
    <text evidence="11">Functions as an RNA ligase, in vitro. The ligation reaction entails three nucleotidyl transfer steps. In the first step, the RNA ligase reacts with ATP in the absence of nucleic acid to form a covalent ligase-AMP intermediate and release pyrophosphate. In step 2, the ligase-AMP binds to the nucleic acid and transfers the adenylate to the 5'-PO4 terminus to form an adenylylated intermediate. In step 3, the RNA ligase directs the attack of the 3'-OH on the 5'-phosphoanhydride linkage, resulting in a repaired 3'-5' phosphodiester and release of AMP. Exhibits selectivity for single-stranded RNA substrates and may not have nick-sealing activity on double-stranded DNA-RNA hybrids. May play a role in maintaining RNA integrity under stress conditions, for example in response to reactive oxygen species (ROS).</text>
</comment>
<evidence type="ECO:0000256" key="9">
    <source>
        <dbReference type="ARBA" id="ARBA00035168"/>
    </source>
</evidence>
<evidence type="ECO:0000256" key="1">
    <source>
        <dbReference type="ARBA" id="ARBA00001936"/>
    </source>
</evidence>
<evidence type="ECO:0000256" key="4">
    <source>
        <dbReference type="ARBA" id="ARBA00022598"/>
    </source>
</evidence>
<evidence type="ECO:0000313" key="13">
    <source>
        <dbReference type="RefSeq" id="XP_002740769.1"/>
    </source>
</evidence>
<keyword evidence="5" id="KW-0547">Nucleotide-binding</keyword>
<keyword evidence="7" id="KW-0067">ATP-binding</keyword>
<dbReference type="Pfam" id="PF17720">
    <property type="entry name" value="RLIG1"/>
    <property type="match status" value="1"/>
</dbReference>
<keyword evidence="12" id="KW-1185">Reference proteome</keyword>
<keyword evidence="4" id="KW-0436">Ligase</keyword>
<comment type="cofactor">
    <cofactor evidence="1">
        <name>Mn(2+)</name>
        <dbReference type="ChEBI" id="CHEBI:29035"/>
    </cofactor>
</comment>
<evidence type="ECO:0000256" key="11">
    <source>
        <dbReference type="ARBA" id="ARBA00045151"/>
    </source>
</evidence>
<dbReference type="PANTHER" id="PTHR31219:SF2">
    <property type="entry name" value="RNA LIGASE 1"/>
    <property type="match status" value="1"/>
</dbReference>
<dbReference type="Proteomes" id="UP000694865">
    <property type="component" value="Unplaced"/>
</dbReference>
<dbReference type="GeneID" id="100370438"/>
<gene>
    <name evidence="13" type="primary">LOC100370438</name>
</gene>
<evidence type="ECO:0000256" key="7">
    <source>
        <dbReference type="ARBA" id="ARBA00022840"/>
    </source>
</evidence>
<comment type="catalytic activity">
    <reaction evidence="8">
        <text>ATP + (ribonucleotide)n-3'-hydroxyl + 5'-phospho-(ribonucleotide)m = (ribonucleotide)n+m + AMP + diphosphate.</text>
        <dbReference type="EC" id="6.5.1.3"/>
    </reaction>
</comment>
<dbReference type="RefSeq" id="XP_002740769.1">
    <property type="nucleotide sequence ID" value="XM_002740723.2"/>
</dbReference>
<evidence type="ECO:0000256" key="10">
    <source>
        <dbReference type="ARBA" id="ARBA00035432"/>
    </source>
</evidence>
<comment type="cofactor">
    <cofactor evidence="2">
        <name>Mg(2+)</name>
        <dbReference type="ChEBI" id="CHEBI:18420"/>
    </cofactor>
</comment>
<evidence type="ECO:0000256" key="3">
    <source>
        <dbReference type="ARBA" id="ARBA00012724"/>
    </source>
</evidence>
<evidence type="ECO:0000256" key="2">
    <source>
        <dbReference type="ARBA" id="ARBA00001946"/>
    </source>
</evidence>
<evidence type="ECO:0000256" key="6">
    <source>
        <dbReference type="ARBA" id="ARBA00022800"/>
    </source>
</evidence>
<accession>A0ABM0GZD8</accession>
<proteinExistence type="predicted"/>
<reference evidence="13" key="1">
    <citation type="submission" date="2025-08" db="UniProtKB">
        <authorList>
            <consortium name="RefSeq"/>
        </authorList>
    </citation>
    <scope>IDENTIFICATION</scope>
    <source>
        <tissue evidence="13">Testes</tissue>
    </source>
</reference>
<dbReference type="EC" id="6.5.1.3" evidence="3"/>
<organism evidence="12 13">
    <name type="scientific">Saccoglossus kowalevskii</name>
    <name type="common">Acorn worm</name>
    <dbReference type="NCBI Taxonomy" id="10224"/>
    <lineage>
        <taxon>Eukaryota</taxon>
        <taxon>Metazoa</taxon>
        <taxon>Hemichordata</taxon>
        <taxon>Enteropneusta</taxon>
        <taxon>Harrimaniidae</taxon>
        <taxon>Saccoglossus</taxon>
    </lineage>
</organism>
<name>A0ABM0GZD8_SACKO</name>
<evidence type="ECO:0000256" key="5">
    <source>
        <dbReference type="ARBA" id="ARBA00022741"/>
    </source>
</evidence>
<dbReference type="PANTHER" id="PTHR31219">
    <property type="entry name" value="CHROMOSOME 28 C12ORF29 HOMOLOG"/>
    <property type="match status" value="1"/>
</dbReference>
<evidence type="ECO:0000313" key="12">
    <source>
        <dbReference type="Proteomes" id="UP000694865"/>
    </source>
</evidence>
<evidence type="ECO:0000256" key="8">
    <source>
        <dbReference type="ARBA" id="ARBA00034038"/>
    </source>
</evidence>